<keyword evidence="1" id="KW-0677">Repeat</keyword>
<dbReference type="Pfam" id="PF12205">
    <property type="entry name" value="GIT1_C"/>
    <property type="match status" value="1"/>
</dbReference>
<evidence type="ECO:0000313" key="5">
    <source>
        <dbReference type="EMBL" id="KAJ3208786.1"/>
    </source>
</evidence>
<feature type="coiled-coil region" evidence="2">
    <location>
        <begin position="224"/>
        <end position="342"/>
    </location>
</feature>
<feature type="region of interest" description="Disordered" evidence="3">
    <location>
        <begin position="176"/>
        <end position="206"/>
    </location>
</feature>
<evidence type="ECO:0000256" key="1">
    <source>
        <dbReference type="ARBA" id="ARBA00022737"/>
    </source>
</evidence>
<dbReference type="Proteomes" id="UP001211065">
    <property type="component" value="Unassembled WGS sequence"/>
</dbReference>
<dbReference type="InterPro" id="IPR013724">
    <property type="entry name" value="GIT_SHD"/>
</dbReference>
<dbReference type="GO" id="GO:0005078">
    <property type="term" value="F:MAP-kinase scaffold activity"/>
    <property type="evidence" value="ECO:0007669"/>
    <property type="project" value="TreeGrafter"/>
</dbReference>
<evidence type="ECO:0000256" key="2">
    <source>
        <dbReference type="SAM" id="Coils"/>
    </source>
</evidence>
<evidence type="ECO:0000259" key="4">
    <source>
        <dbReference type="SMART" id="SM00555"/>
    </source>
</evidence>
<dbReference type="PANTHER" id="PTHR21601">
    <property type="entry name" value="SPA2 PROTEIN"/>
    <property type="match status" value="1"/>
</dbReference>
<dbReference type="InterPro" id="IPR056439">
    <property type="entry name" value="VBS_C3G9"/>
</dbReference>
<dbReference type="InterPro" id="IPR022018">
    <property type="entry name" value="GIT1_C"/>
</dbReference>
<dbReference type="EMBL" id="JADGJW010000977">
    <property type="protein sequence ID" value="KAJ3208786.1"/>
    <property type="molecule type" value="Genomic_DNA"/>
</dbReference>
<name>A0AAD5TVM3_9FUNG</name>
<evidence type="ECO:0000313" key="6">
    <source>
        <dbReference type="Proteomes" id="UP001211065"/>
    </source>
</evidence>
<feature type="domain" description="GIT Spa2 homology (SHD)" evidence="4">
    <location>
        <begin position="106"/>
        <end position="136"/>
    </location>
</feature>
<dbReference type="SMART" id="SM00555">
    <property type="entry name" value="GIT"/>
    <property type="match status" value="2"/>
</dbReference>
<evidence type="ECO:0000256" key="3">
    <source>
        <dbReference type="SAM" id="MobiDB-lite"/>
    </source>
</evidence>
<reference evidence="5" key="1">
    <citation type="submission" date="2020-05" db="EMBL/GenBank/DDBJ databases">
        <title>Phylogenomic resolution of chytrid fungi.</title>
        <authorList>
            <person name="Stajich J.E."/>
            <person name="Amses K."/>
            <person name="Simmons R."/>
            <person name="Seto K."/>
            <person name="Myers J."/>
            <person name="Bonds A."/>
            <person name="Quandt C.A."/>
            <person name="Barry K."/>
            <person name="Liu P."/>
            <person name="Grigoriev I."/>
            <person name="Longcore J.E."/>
            <person name="James T.Y."/>
        </authorList>
    </citation>
    <scope>NUCLEOTIDE SEQUENCE</scope>
    <source>
        <strain evidence="5">JEL0476</strain>
    </source>
</reference>
<sequence>MDCSLHLELQQEESWKQLQAIEGSHNSASPTHQNTLYPSTKLPSYLKSKKTDSIRKPKADIQRMRVQDILSLSLDIFDELNRRQIHAHSEPFLKILPKFDSRRNGARQKLATLATENFKALCADVYRELEKRFPEAVDLYESKYGENDYIEDEILDQDSYYKPPHNDTFIPVIPARSDSGRMDSSYQKSKAFQKTSNKPRAKSTRNPLDNLMADLSVMITDKQSADDVNAKRNYENKIHELQEKLSTLENLENEKIRQLEKNLESHIMEKNELSNLQKKLKIDLEQYRNDYKNLQQDYEEQQKVADKIRNEASNLLEEIKKLSELNETLLEENRRLAKLSSEPIFTPKKINLDNYNSGEIDGLIISDDMLQDFETAYQELINSARNENKTTILVSMKPVIVCCKNITVAVEDHFQNFEDHHINDLLDRVGDCLGNLMIAAKNHATSFGNSPSSLVLEPAEILANLIQELYSECNQNPKHITSNEQMKIIKLQNFLKDKTEIVVIAIQALLKSMLKTNTFEAGKILQEDMIEISQVVEDIRVETLESLEYVMDYNTAQQGQLILNDLEASKFELLQLGQLISNLLSNSSNEGNNNSIKRKKKEIAGCSYDIAKYIKELVNLIEKL</sequence>
<accession>A0AAD5TVM3</accession>
<dbReference type="Gene3D" id="1.20.120.330">
    <property type="entry name" value="Nucleotidyltransferases domain 2"/>
    <property type="match status" value="1"/>
</dbReference>
<proteinExistence type="predicted"/>
<dbReference type="AlphaFoldDB" id="A0AAD5TVM3"/>
<gene>
    <name evidence="5" type="primary">SPA2_3</name>
    <name evidence="5" type="ORF">HK099_008648</name>
</gene>
<feature type="compositionally biased region" description="Polar residues" evidence="3">
    <location>
        <begin position="182"/>
        <end position="196"/>
    </location>
</feature>
<keyword evidence="2" id="KW-0175">Coiled coil</keyword>
<dbReference type="PANTHER" id="PTHR21601:SF0">
    <property type="entry name" value="PROTEIN SPA2-RELATED"/>
    <property type="match status" value="1"/>
</dbReference>
<dbReference type="InterPro" id="IPR039892">
    <property type="entry name" value="Spa2/Sph1"/>
</dbReference>
<comment type="caution">
    <text evidence="5">The sequence shown here is derived from an EMBL/GenBank/DDBJ whole genome shotgun (WGS) entry which is preliminary data.</text>
</comment>
<feature type="domain" description="GIT Spa2 homology (SHD)" evidence="4">
    <location>
        <begin position="57"/>
        <end position="87"/>
    </location>
</feature>
<protein>
    <submittedName>
        <fullName evidence="5">Component of the polarisome</fullName>
    </submittedName>
</protein>
<dbReference type="Pfam" id="PF23742">
    <property type="entry name" value="VBS_C3G9"/>
    <property type="match status" value="1"/>
</dbReference>
<organism evidence="5 6">
    <name type="scientific">Clydaea vesicula</name>
    <dbReference type="NCBI Taxonomy" id="447962"/>
    <lineage>
        <taxon>Eukaryota</taxon>
        <taxon>Fungi</taxon>
        <taxon>Fungi incertae sedis</taxon>
        <taxon>Chytridiomycota</taxon>
        <taxon>Chytridiomycota incertae sedis</taxon>
        <taxon>Chytridiomycetes</taxon>
        <taxon>Lobulomycetales</taxon>
        <taxon>Lobulomycetaceae</taxon>
        <taxon>Clydaea</taxon>
    </lineage>
</organism>
<keyword evidence="6" id="KW-1185">Reference proteome</keyword>